<dbReference type="Pfam" id="PF02502">
    <property type="entry name" value="LacAB_rpiB"/>
    <property type="match status" value="1"/>
</dbReference>
<evidence type="ECO:0000313" key="3">
    <source>
        <dbReference type="Proteomes" id="UP000231179"/>
    </source>
</evidence>
<dbReference type="AlphaFoldDB" id="A0A2K8KFG3"/>
<dbReference type="GO" id="GO:0009052">
    <property type="term" value="P:pentose-phosphate shunt, non-oxidative branch"/>
    <property type="evidence" value="ECO:0007669"/>
    <property type="project" value="TreeGrafter"/>
</dbReference>
<reference evidence="2 3" key="1">
    <citation type="submission" date="2017-11" db="EMBL/GenBank/DDBJ databases">
        <title>Complete genome sequence of Spiroplasma clarkii CN-5 (DSM 19994).</title>
        <authorList>
            <person name="Tsai Y.-M."/>
            <person name="Chang A."/>
            <person name="Lo W.-S."/>
            <person name="Kuo C.-H."/>
        </authorList>
    </citation>
    <scope>NUCLEOTIDE SEQUENCE [LARGE SCALE GENOMIC DNA]</scope>
    <source>
        <strain evidence="2 3">CN-5</strain>
    </source>
</reference>
<dbReference type="Gene3D" id="3.40.1400.10">
    <property type="entry name" value="Sugar-phosphate isomerase, RpiB/LacA/LacB"/>
    <property type="match status" value="1"/>
</dbReference>
<dbReference type="Proteomes" id="UP000231179">
    <property type="component" value="Chromosome"/>
</dbReference>
<dbReference type="InterPro" id="IPR036569">
    <property type="entry name" value="RpiB_LacA_LacB_sf"/>
</dbReference>
<gene>
    <name evidence="2" type="primary">lacA</name>
    <name evidence="2" type="ORF">SCLAR_v1c00930</name>
</gene>
<organism evidence="2 3">
    <name type="scientific">Spiroplasma clarkii</name>
    <dbReference type="NCBI Taxonomy" id="2139"/>
    <lineage>
        <taxon>Bacteria</taxon>
        <taxon>Bacillati</taxon>
        <taxon>Mycoplasmatota</taxon>
        <taxon>Mollicutes</taxon>
        <taxon>Entomoplasmatales</taxon>
        <taxon>Spiroplasmataceae</taxon>
        <taxon>Spiroplasma</taxon>
    </lineage>
</organism>
<dbReference type="SUPFAM" id="SSF89623">
    <property type="entry name" value="Ribose/Galactose isomerase RpiB/AlsB"/>
    <property type="match status" value="1"/>
</dbReference>
<dbReference type="GO" id="GO:0004751">
    <property type="term" value="F:ribose-5-phosphate isomerase activity"/>
    <property type="evidence" value="ECO:0007669"/>
    <property type="project" value="TreeGrafter"/>
</dbReference>
<accession>A0A2K8KFG3</accession>
<dbReference type="NCBIfam" id="TIGR00689">
    <property type="entry name" value="rpiB_lacA_lacB"/>
    <property type="match status" value="1"/>
</dbReference>
<dbReference type="InterPro" id="IPR003500">
    <property type="entry name" value="RpiB_LacA_LacB"/>
</dbReference>
<dbReference type="PANTHER" id="PTHR30345">
    <property type="entry name" value="RIBOSE-5-PHOSPHATE ISOMERASE B"/>
    <property type="match status" value="1"/>
</dbReference>
<name>A0A2K8KFG3_9MOLU</name>
<dbReference type="PIRSF" id="PIRSF005384">
    <property type="entry name" value="RpiB_LacA_B"/>
    <property type="match status" value="1"/>
</dbReference>
<sequence>MKIAIGCDHIVTDIKDKVVEMLQRDKIEVVDCGTYDFQRTHYPIFGNKVASKVAQKEVDFGIVICGTGVGISNGAQKTKGARVLLAKDVISVVDARQNYDANVIGFGGRIVGLGLMYEMIEAFINTKYANKNQDLIKKIDNLIVKPNYDENMFGEELKKWDEGFYTD</sequence>
<keyword evidence="2" id="KW-0413">Isomerase</keyword>
<protein>
    <submittedName>
        <fullName evidence="2">Galactose-6-phosphate isomerase</fullName>
    </submittedName>
</protein>
<dbReference type="RefSeq" id="WP_100253990.1">
    <property type="nucleotide sequence ID" value="NZ_CP024870.1"/>
</dbReference>
<keyword evidence="3" id="KW-1185">Reference proteome</keyword>
<proteinExistence type="inferred from homology"/>
<comment type="similarity">
    <text evidence="1">Belongs to the LacAB/RpiB family.</text>
</comment>
<dbReference type="EMBL" id="CP024870">
    <property type="protein sequence ID" value="ATX70428.1"/>
    <property type="molecule type" value="Genomic_DNA"/>
</dbReference>
<dbReference type="PANTHER" id="PTHR30345:SF0">
    <property type="entry name" value="DNA DAMAGE-REPAIR_TOLERATION PROTEIN DRT102"/>
    <property type="match status" value="1"/>
</dbReference>
<dbReference type="GO" id="GO:0019316">
    <property type="term" value="P:D-allose catabolic process"/>
    <property type="evidence" value="ECO:0007669"/>
    <property type="project" value="TreeGrafter"/>
</dbReference>
<evidence type="ECO:0000313" key="2">
    <source>
        <dbReference type="EMBL" id="ATX70428.1"/>
    </source>
</evidence>
<evidence type="ECO:0000256" key="1">
    <source>
        <dbReference type="ARBA" id="ARBA00008754"/>
    </source>
</evidence>